<proteinExistence type="inferred from homology"/>
<organism evidence="10 11">
    <name type="scientific">Halanaerobium saccharolyticum</name>
    <dbReference type="NCBI Taxonomy" id="43595"/>
    <lineage>
        <taxon>Bacteria</taxon>
        <taxon>Bacillati</taxon>
        <taxon>Bacillota</taxon>
        <taxon>Clostridia</taxon>
        <taxon>Halanaerobiales</taxon>
        <taxon>Halanaerobiaceae</taxon>
        <taxon>Halanaerobium</taxon>
    </lineage>
</organism>
<sequence length="412" mass="46127">MFLTRLAFKNLVRHKNRTLITAVIIAFAIFFYLIMDSLIGGMTEMSFDTIIDYEAGHLQVADQNYWEEKDELPLENLISEEDKLFKIIRDHPQHQLDLRELNFSARLNNGINELPIVAKGVKGAELLSIFDLKNSFVEGTIFTENSYQAVMGKRLADLMKLKEGDYFTLLVKDKYETFNTIDLEIVGLLHTINPNLNSNYVYLPLQIAQKSLNVDNSISNLIIELNDKNTAEKTAVQLENSLNQEYPTLEGYPWQQLDAVTVASAKQAGIQLVMVIILLIAAIAIINTVILAALERMEEIGMMLSLGLKKSEIIYIFIIESTGIGILGGLIGLILGFFGVLAMTRIGINFDLITGIELSKFGVPIIGEMYGSWNPRSFILVFAYGVTVSFLASILPAYWAAAKDPVEALHYE</sequence>
<evidence type="ECO:0000313" key="10">
    <source>
        <dbReference type="EMBL" id="PTV99801.1"/>
    </source>
</evidence>
<dbReference type="GO" id="GO:0098797">
    <property type="term" value="C:plasma membrane protein complex"/>
    <property type="evidence" value="ECO:0007669"/>
    <property type="project" value="TreeGrafter"/>
</dbReference>
<keyword evidence="3" id="KW-1003">Cell membrane</keyword>
<dbReference type="PANTHER" id="PTHR30489:SF0">
    <property type="entry name" value="LIPOPROTEIN-RELEASING SYSTEM TRANSMEMBRANE PROTEIN LOLE"/>
    <property type="match status" value="1"/>
</dbReference>
<evidence type="ECO:0000259" key="8">
    <source>
        <dbReference type="Pfam" id="PF02687"/>
    </source>
</evidence>
<dbReference type="OrthoDB" id="9809768at2"/>
<feature type="domain" description="ABC3 transporter permease C-terminal" evidence="8">
    <location>
        <begin position="273"/>
        <end position="403"/>
    </location>
</feature>
<feature type="transmembrane region" description="Helical" evidence="7">
    <location>
        <begin position="378"/>
        <end position="401"/>
    </location>
</feature>
<evidence type="ECO:0000256" key="4">
    <source>
        <dbReference type="ARBA" id="ARBA00022692"/>
    </source>
</evidence>
<dbReference type="Pfam" id="PF02687">
    <property type="entry name" value="FtsX"/>
    <property type="match status" value="1"/>
</dbReference>
<dbReference type="Proteomes" id="UP000244089">
    <property type="component" value="Unassembled WGS sequence"/>
</dbReference>
<feature type="transmembrane region" description="Helical" evidence="7">
    <location>
        <begin position="314"/>
        <end position="342"/>
    </location>
</feature>
<accession>A0A2T5RL05</accession>
<evidence type="ECO:0000256" key="1">
    <source>
        <dbReference type="ARBA" id="ARBA00004651"/>
    </source>
</evidence>
<feature type="transmembrane region" description="Helical" evidence="7">
    <location>
        <begin position="272"/>
        <end position="294"/>
    </location>
</feature>
<evidence type="ECO:0000256" key="7">
    <source>
        <dbReference type="SAM" id="Phobius"/>
    </source>
</evidence>
<dbReference type="Pfam" id="PF12704">
    <property type="entry name" value="MacB_PCD"/>
    <property type="match status" value="1"/>
</dbReference>
<protein>
    <submittedName>
        <fullName evidence="10">Putative ABC transport system permease protein</fullName>
    </submittedName>
</protein>
<evidence type="ECO:0000256" key="3">
    <source>
        <dbReference type="ARBA" id="ARBA00022475"/>
    </source>
</evidence>
<evidence type="ECO:0000313" key="11">
    <source>
        <dbReference type="Proteomes" id="UP000244089"/>
    </source>
</evidence>
<comment type="subcellular location">
    <subcellularLocation>
        <location evidence="1">Cell membrane</location>
        <topology evidence="1">Multi-pass membrane protein</topology>
    </subcellularLocation>
</comment>
<dbReference type="InterPro" id="IPR051447">
    <property type="entry name" value="Lipoprotein-release_system"/>
</dbReference>
<dbReference type="AlphaFoldDB" id="A0A2T5RL05"/>
<evidence type="ECO:0000256" key="6">
    <source>
        <dbReference type="ARBA" id="ARBA00023136"/>
    </source>
</evidence>
<feature type="transmembrane region" description="Helical" evidence="7">
    <location>
        <begin position="20"/>
        <end position="39"/>
    </location>
</feature>
<dbReference type="InterPro" id="IPR003838">
    <property type="entry name" value="ABC3_permease_C"/>
</dbReference>
<dbReference type="RefSeq" id="WP_108139360.1">
    <property type="nucleotide sequence ID" value="NZ_QAXS01000009.1"/>
</dbReference>
<dbReference type="InterPro" id="IPR025857">
    <property type="entry name" value="MacB_PCD"/>
</dbReference>
<dbReference type="EMBL" id="QAXS01000009">
    <property type="protein sequence ID" value="PTV99801.1"/>
    <property type="molecule type" value="Genomic_DNA"/>
</dbReference>
<evidence type="ECO:0000259" key="9">
    <source>
        <dbReference type="Pfam" id="PF12704"/>
    </source>
</evidence>
<name>A0A2T5RL05_9FIRM</name>
<evidence type="ECO:0000256" key="2">
    <source>
        <dbReference type="ARBA" id="ARBA00005236"/>
    </source>
</evidence>
<keyword evidence="5 7" id="KW-1133">Transmembrane helix</keyword>
<evidence type="ECO:0000256" key="5">
    <source>
        <dbReference type="ARBA" id="ARBA00022989"/>
    </source>
</evidence>
<comment type="caution">
    <text evidence="10">The sequence shown here is derived from an EMBL/GenBank/DDBJ whole genome shotgun (WGS) entry which is preliminary data.</text>
</comment>
<feature type="domain" description="MacB-like periplasmic core" evidence="9">
    <location>
        <begin position="18"/>
        <end position="240"/>
    </location>
</feature>
<reference evidence="10 11" key="1">
    <citation type="submission" date="2018-04" db="EMBL/GenBank/DDBJ databases">
        <title>Subsurface microbial communities from deep shales in Ohio and West Virginia, USA.</title>
        <authorList>
            <person name="Wrighton K."/>
        </authorList>
    </citation>
    <scope>NUCLEOTIDE SEQUENCE [LARGE SCALE GENOMIC DNA]</scope>
    <source>
        <strain evidence="10 11">WC1</strain>
    </source>
</reference>
<gene>
    <name evidence="10" type="ORF">C8C76_10923</name>
</gene>
<comment type="similarity">
    <text evidence="2">Belongs to the ABC-4 integral membrane protein family. LolC/E subfamily.</text>
</comment>
<keyword evidence="6 7" id="KW-0472">Membrane</keyword>
<dbReference type="GO" id="GO:0044874">
    <property type="term" value="P:lipoprotein localization to outer membrane"/>
    <property type="evidence" value="ECO:0007669"/>
    <property type="project" value="TreeGrafter"/>
</dbReference>
<dbReference type="PANTHER" id="PTHR30489">
    <property type="entry name" value="LIPOPROTEIN-RELEASING SYSTEM TRANSMEMBRANE PROTEIN LOLE"/>
    <property type="match status" value="1"/>
</dbReference>
<keyword evidence="4 7" id="KW-0812">Transmembrane</keyword>